<evidence type="ECO:0000313" key="1">
    <source>
        <dbReference type="EMBL" id="PWR25710.1"/>
    </source>
</evidence>
<protein>
    <recommendedName>
        <fullName evidence="3">Internalin</fullName>
    </recommendedName>
</protein>
<dbReference type="AlphaFoldDB" id="A0A317EI18"/>
<proteinExistence type="predicted"/>
<dbReference type="Proteomes" id="UP000245461">
    <property type="component" value="Unassembled WGS sequence"/>
</dbReference>
<reference evidence="1 2" key="1">
    <citation type="submission" date="2018-05" db="EMBL/GenBank/DDBJ databases">
        <title>Zavarzinia sp. HR-AS.</title>
        <authorList>
            <person name="Lee Y."/>
            <person name="Jeon C.O."/>
        </authorList>
    </citation>
    <scope>NUCLEOTIDE SEQUENCE [LARGE SCALE GENOMIC DNA]</scope>
    <source>
        <strain evidence="1 2">HR-AS</strain>
    </source>
</reference>
<gene>
    <name evidence="1" type="ORF">DKG74_01750</name>
</gene>
<dbReference type="Gene3D" id="3.80.10.10">
    <property type="entry name" value="Ribonuclease Inhibitor"/>
    <property type="match status" value="1"/>
</dbReference>
<evidence type="ECO:0008006" key="3">
    <source>
        <dbReference type="Google" id="ProtNLM"/>
    </source>
</evidence>
<dbReference type="EMBL" id="QGLE01000001">
    <property type="protein sequence ID" value="PWR25710.1"/>
    <property type="molecule type" value="Genomic_DNA"/>
</dbReference>
<name>A0A317EI18_9PROT</name>
<accession>A0A317EI18</accession>
<sequence>MTSLDGVQYLAMLQSINLDTVRGISSVKELALSTALKRVNLNNLGAIDTLKPLRALPEVEMLNFVESTNITDGDIAVLAEFPMLKICGFMNRRHYNMTREELSRQLAIRG</sequence>
<keyword evidence="2" id="KW-1185">Reference proteome</keyword>
<organism evidence="1 2">
    <name type="scientific">Zavarzinia aquatilis</name>
    <dbReference type="NCBI Taxonomy" id="2211142"/>
    <lineage>
        <taxon>Bacteria</taxon>
        <taxon>Pseudomonadati</taxon>
        <taxon>Pseudomonadota</taxon>
        <taxon>Alphaproteobacteria</taxon>
        <taxon>Rhodospirillales</taxon>
        <taxon>Zavarziniaceae</taxon>
        <taxon>Zavarzinia</taxon>
    </lineage>
</organism>
<comment type="caution">
    <text evidence="1">The sequence shown here is derived from an EMBL/GenBank/DDBJ whole genome shotgun (WGS) entry which is preliminary data.</text>
</comment>
<dbReference type="InterPro" id="IPR032675">
    <property type="entry name" value="LRR_dom_sf"/>
</dbReference>
<evidence type="ECO:0000313" key="2">
    <source>
        <dbReference type="Proteomes" id="UP000245461"/>
    </source>
</evidence>